<dbReference type="Proteomes" id="UP000314294">
    <property type="component" value="Unassembled WGS sequence"/>
</dbReference>
<evidence type="ECO:0000313" key="2">
    <source>
        <dbReference type="EMBL" id="TNN81767.1"/>
    </source>
</evidence>
<keyword evidence="3" id="KW-1185">Reference proteome</keyword>
<organism evidence="2 3">
    <name type="scientific">Liparis tanakae</name>
    <name type="common">Tanaka's snailfish</name>
    <dbReference type="NCBI Taxonomy" id="230148"/>
    <lineage>
        <taxon>Eukaryota</taxon>
        <taxon>Metazoa</taxon>
        <taxon>Chordata</taxon>
        <taxon>Craniata</taxon>
        <taxon>Vertebrata</taxon>
        <taxon>Euteleostomi</taxon>
        <taxon>Actinopterygii</taxon>
        <taxon>Neopterygii</taxon>
        <taxon>Teleostei</taxon>
        <taxon>Neoteleostei</taxon>
        <taxon>Acanthomorphata</taxon>
        <taxon>Eupercaria</taxon>
        <taxon>Perciformes</taxon>
        <taxon>Cottioidei</taxon>
        <taxon>Cottales</taxon>
        <taxon>Liparidae</taxon>
        <taxon>Liparis</taxon>
    </lineage>
</organism>
<evidence type="ECO:0000313" key="3">
    <source>
        <dbReference type="Proteomes" id="UP000314294"/>
    </source>
</evidence>
<sequence>MQGFRPTHGYSAADASQAWSRFRCRVKGRGSDPGASALLYLRRCVITGPGDVSSPPSGLCSSEVRSHGERERPDGAGRESSVVSVRLSGVSAYLFTATRCAQHAACTRPPDWHFAGGRVGAGSQPTSHKLTWAEKQVCCHHGDCLDICITTGTPVFSI</sequence>
<dbReference type="EMBL" id="SRLO01000044">
    <property type="protein sequence ID" value="TNN81767.1"/>
    <property type="molecule type" value="Genomic_DNA"/>
</dbReference>
<accession>A0A4Z2IVI9</accession>
<gene>
    <name evidence="2" type="ORF">EYF80_007896</name>
</gene>
<evidence type="ECO:0000256" key="1">
    <source>
        <dbReference type="SAM" id="MobiDB-lite"/>
    </source>
</evidence>
<reference evidence="2 3" key="1">
    <citation type="submission" date="2019-03" db="EMBL/GenBank/DDBJ databases">
        <title>First draft genome of Liparis tanakae, snailfish: a comprehensive survey of snailfish specific genes.</title>
        <authorList>
            <person name="Kim W."/>
            <person name="Song I."/>
            <person name="Jeong J.-H."/>
            <person name="Kim D."/>
            <person name="Kim S."/>
            <person name="Ryu S."/>
            <person name="Song J.Y."/>
            <person name="Lee S.K."/>
        </authorList>
    </citation>
    <scope>NUCLEOTIDE SEQUENCE [LARGE SCALE GENOMIC DNA]</scope>
    <source>
        <tissue evidence="2">Muscle</tissue>
    </source>
</reference>
<protein>
    <submittedName>
        <fullName evidence="2">Uncharacterized protein</fullName>
    </submittedName>
</protein>
<comment type="caution">
    <text evidence="2">The sequence shown here is derived from an EMBL/GenBank/DDBJ whole genome shotgun (WGS) entry which is preliminary data.</text>
</comment>
<feature type="region of interest" description="Disordered" evidence="1">
    <location>
        <begin position="51"/>
        <end position="80"/>
    </location>
</feature>
<name>A0A4Z2IVI9_9TELE</name>
<proteinExistence type="predicted"/>
<feature type="compositionally biased region" description="Basic and acidic residues" evidence="1">
    <location>
        <begin position="64"/>
        <end position="77"/>
    </location>
</feature>
<dbReference type="AlphaFoldDB" id="A0A4Z2IVI9"/>